<evidence type="ECO:0000313" key="3">
    <source>
        <dbReference type="Proteomes" id="UP000543579"/>
    </source>
</evidence>
<evidence type="ECO:0000256" key="1">
    <source>
        <dbReference type="SAM" id="Phobius"/>
    </source>
</evidence>
<evidence type="ECO:0000313" key="2">
    <source>
        <dbReference type="EMBL" id="MBB3159536.1"/>
    </source>
</evidence>
<gene>
    <name evidence="2" type="ORF">FHS07_003271</name>
</gene>
<organism evidence="2 3">
    <name type="scientific">Microbacterium proteolyticum</name>
    <dbReference type="NCBI Taxonomy" id="1572644"/>
    <lineage>
        <taxon>Bacteria</taxon>
        <taxon>Bacillati</taxon>
        <taxon>Actinomycetota</taxon>
        <taxon>Actinomycetes</taxon>
        <taxon>Micrococcales</taxon>
        <taxon>Microbacteriaceae</taxon>
        <taxon>Microbacterium</taxon>
    </lineage>
</organism>
<comment type="caution">
    <text evidence="2">The sequence shown here is derived from an EMBL/GenBank/DDBJ whole genome shotgun (WGS) entry which is preliminary data.</text>
</comment>
<keyword evidence="1" id="KW-0472">Membrane</keyword>
<dbReference type="EMBL" id="JACHXY010000006">
    <property type="protein sequence ID" value="MBB3159536.1"/>
    <property type="molecule type" value="Genomic_DNA"/>
</dbReference>
<keyword evidence="1" id="KW-1133">Transmembrane helix</keyword>
<name>A0A7W5GGV8_9MICO</name>
<feature type="transmembrane region" description="Helical" evidence="1">
    <location>
        <begin position="45"/>
        <end position="68"/>
    </location>
</feature>
<reference evidence="2 3" key="1">
    <citation type="submission" date="2020-08" db="EMBL/GenBank/DDBJ databases">
        <title>Genomic Encyclopedia of Type Strains, Phase III (KMG-III): the genomes of soil and plant-associated and newly described type strains.</title>
        <authorList>
            <person name="Whitman W."/>
        </authorList>
    </citation>
    <scope>NUCLEOTIDE SEQUENCE [LARGE SCALE GENOMIC DNA]</scope>
    <source>
        <strain evidence="2 3">CECT 8356</strain>
    </source>
</reference>
<keyword evidence="1" id="KW-0812">Transmembrane</keyword>
<accession>A0A7W5GGV8</accession>
<sequence>MSKKRWAAVITVIVVASGGVGYGLRSAFPPYPAFSTPVVMDEALWLAMVSGPPMAGLFAIVAAAIAFYPAYRSTRIARENAAREQWWKRAEWALGQAGSDNQTDREVANDALV</sequence>
<protein>
    <submittedName>
        <fullName evidence="2">Uncharacterized protein</fullName>
    </submittedName>
</protein>
<dbReference type="Proteomes" id="UP000543579">
    <property type="component" value="Unassembled WGS sequence"/>
</dbReference>
<dbReference type="RefSeq" id="WP_183420915.1">
    <property type="nucleotide sequence ID" value="NZ_JACHXY010000006.1"/>
</dbReference>
<proteinExistence type="predicted"/>
<dbReference type="AlphaFoldDB" id="A0A7W5GGV8"/>